<reference evidence="4 5" key="1">
    <citation type="submission" date="2016-04" db="EMBL/GenBank/DDBJ databases">
        <title>A degradative enzymes factory behind the ericoid mycorrhizal symbiosis.</title>
        <authorList>
            <consortium name="DOE Joint Genome Institute"/>
            <person name="Martino E."/>
            <person name="Morin E."/>
            <person name="Grelet G."/>
            <person name="Kuo A."/>
            <person name="Kohler A."/>
            <person name="Daghino S."/>
            <person name="Barry K."/>
            <person name="Choi C."/>
            <person name="Cichocki N."/>
            <person name="Clum A."/>
            <person name="Copeland A."/>
            <person name="Hainaut M."/>
            <person name="Haridas S."/>
            <person name="Labutti K."/>
            <person name="Lindquist E."/>
            <person name="Lipzen A."/>
            <person name="Khouja H.-R."/>
            <person name="Murat C."/>
            <person name="Ohm R."/>
            <person name="Olson A."/>
            <person name="Spatafora J."/>
            <person name="Veneault-Fourrey C."/>
            <person name="Henrissat B."/>
            <person name="Grigoriev I."/>
            <person name="Martin F."/>
            <person name="Perotto S."/>
        </authorList>
    </citation>
    <scope>NUCLEOTIDE SEQUENCE [LARGE SCALE GENOMIC DNA]</scope>
    <source>
        <strain evidence="4 5">F</strain>
    </source>
</reference>
<name>A0A2J6R7U0_HYAVF</name>
<keyword evidence="1" id="KW-0560">Oxidoreductase</keyword>
<keyword evidence="5" id="KW-1185">Reference proteome</keyword>
<feature type="domain" description="NAD-dependent epimerase/dehydratase" evidence="3">
    <location>
        <begin position="5"/>
        <end position="265"/>
    </location>
</feature>
<evidence type="ECO:0000256" key="1">
    <source>
        <dbReference type="ARBA" id="ARBA00023002"/>
    </source>
</evidence>
<dbReference type="PANTHER" id="PTHR10366:SF564">
    <property type="entry name" value="STEROL-4-ALPHA-CARBOXYLATE 3-DEHYDROGENASE, DECARBOXYLATING"/>
    <property type="match status" value="1"/>
</dbReference>
<dbReference type="OrthoDB" id="2735536at2759"/>
<evidence type="ECO:0000259" key="3">
    <source>
        <dbReference type="Pfam" id="PF01370"/>
    </source>
</evidence>
<dbReference type="InterPro" id="IPR050425">
    <property type="entry name" value="NAD(P)_dehydrat-like"/>
</dbReference>
<evidence type="ECO:0000256" key="2">
    <source>
        <dbReference type="ARBA" id="ARBA00023445"/>
    </source>
</evidence>
<dbReference type="SUPFAM" id="SSF51735">
    <property type="entry name" value="NAD(P)-binding Rossmann-fold domains"/>
    <property type="match status" value="1"/>
</dbReference>
<proteinExistence type="inferred from homology"/>
<protein>
    <submittedName>
        <fullName evidence="4">NAD(P)-binding protein</fullName>
    </submittedName>
</protein>
<sequence>MSRRVLLTGANGFLGSHILSELLNNGFFVRGVVRSQSKADQIAKDFPSFKSQLDFGIVPDMTVPGAFDKVVKATPPFDAVLHQASPFLFSVIGSNSEFLDPAVKGTTEILKAIKAHAPEVKRVIYTSSCAAVLNFDAPVETTPQKVYTEEDWYPITYSQALVGSKAEAYRASKKFAELAAWDFVKTEKPNFDFVSLNPPMIYGPLKHTVSNIKDVNESNARIYSNFINSKKDAPLPPNGVHMYVDVRDLAVAHVRAVTTPEAGGQRIIVSSKKASSQDISNILRKSFPELEERTPIGTPETDSLPEGAYTISNEKVKKLLGLDFRSDEECFVELGRQLLEIEKASV</sequence>
<dbReference type="STRING" id="1149755.A0A2J6R7U0"/>
<dbReference type="Pfam" id="PF01370">
    <property type="entry name" value="Epimerase"/>
    <property type="match status" value="1"/>
</dbReference>
<gene>
    <name evidence="4" type="ORF">L207DRAFT_516741</name>
</gene>
<dbReference type="GO" id="GO:0016616">
    <property type="term" value="F:oxidoreductase activity, acting on the CH-OH group of donors, NAD or NADP as acceptor"/>
    <property type="evidence" value="ECO:0007669"/>
    <property type="project" value="TreeGrafter"/>
</dbReference>
<dbReference type="InterPro" id="IPR036291">
    <property type="entry name" value="NAD(P)-bd_dom_sf"/>
</dbReference>
<dbReference type="AlphaFoldDB" id="A0A2J6R7U0"/>
<dbReference type="Gene3D" id="3.40.50.720">
    <property type="entry name" value="NAD(P)-binding Rossmann-like Domain"/>
    <property type="match status" value="1"/>
</dbReference>
<dbReference type="FunFam" id="3.40.50.720:FF:000191">
    <property type="entry name" value="Methylglyoxal reductase (NADPH-dependent)"/>
    <property type="match status" value="1"/>
</dbReference>
<accession>A0A2J6R7U0</accession>
<dbReference type="Proteomes" id="UP000235786">
    <property type="component" value="Unassembled WGS sequence"/>
</dbReference>
<comment type="similarity">
    <text evidence="2">Belongs to the NAD(P)-dependent epimerase/dehydratase family. Dihydroflavonol-4-reductase subfamily.</text>
</comment>
<dbReference type="CDD" id="cd05227">
    <property type="entry name" value="AR_SDR_e"/>
    <property type="match status" value="1"/>
</dbReference>
<dbReference type="EMBL" id="KZ613953">
    <property type="protein sequence ID" value="PMD34579.1"/>
    <property type="molecule type" value="Genomic_DNA"/>
</dbReference>
<dbReference type="InterPro" id="IPR001509">
    <property type="entry name" value="Epimerase_deHydtase"/>
</dbReference>
<dbReference type="PANTHER" id="PTHR10366">
    <property type="entry name" value="NAD DEPENDENT EPIMERASE/DEHYDRATASE"/>
    <property type="match status" value="1"/>
</dbReference>
<organism evidence="4 5">
    <name type="scientific">Hyaloscypha variabilis (strain UAMH 11265 / GT02V1 / F)</name>
    <name type="common">Meliniomyces variabilis</name>
    <dbReference type="NCBI Taxonomy" id="1149755"/>
    <lineage>
        <taxon>Eukaryota</taxon>
        <taxon>Fungi</taxon>
        <taxon>Dikarya</taxon>
        <taxon>Ascomycota</taxon>
        <taxon>Pezizomycotina</taxon>
        <taxon>Leotiomycetes</taxon>
        <taxon>Helotiales</taxon>
        <taxon>Hyaloscyphaceae</taxon>
        <taxon>Hyaloscypha</taxon>
        <taxon>Hyaloscypha variabilis</taxon>
    </lineage>
</organism>
<evidence type="ECO:0000313" key="4">
    <source>
        <dbReference type="EMBL" id="PMD34579.1"/>
    </source>
</evidence>
<evidence type="ECO:0000313" key="5">
    <source>
        <dbReference type="Proteomes" id="UP000235786"/>
    </source>
</evidence>